<proteinExistence type="predicted"/>
<gene>
    <name evidence="1" type="ORF">L6452_07348</name>
</gene>
<comment type="caution">
    <text evidence="1">The sequence shown here is derived from an EMBL/GenBank/DDBJ whole genome shotgun (WGS) entry which is preliminary data.</text>
</comment>
<dbReference type="EMBL" id="CM042048">
    <property type="protein sequence ID" value="KAI3759485.1"/>
    <property type="molecule type" value="Genomic_DNA"/>
</dbReference>
<organism evidence="1 2">
    <name type="scientific">Arctium lappa</name>
    <name type="common">Greater burdock</name>
    <name type="synonym">Lappa major</name>
    <dbReference type="NCBI Taxonomy" id="4217"/>
    <lineage>
        <taxon>Eukaryota</taxon>
        <taxon>Viridiplantae</taxon>
        <taxon>Streptophyta</taxon>
        <taxon>Embryophyta</taxon>
        <taxon>Tracheophyta</taxon>
        <taxon>Spermatophyta</taxon>
        <taxon>Magnoliopsida</taxon>
        <taxon>eudicotyledons</taxon>
        <taxon>Gunneridae</taxon>
        <taxon>Pentapetalae</taxon>
        <taxon>asterids</taxon>
        <taxon>campanulids</taxon>
        <taxon>Asterales</taxon>
        <taxon>Asteraceae</taxon>
        <taxon>Carduoideae</taxon>
        <taxon>Cardueae</taxon>
        <taxon>Arctiinae</taxon>
        <taxon>Arctium</taxon>
    </lineage>
</organism>
<reference evidence="1 2" key="2">
    <citation type="journal article" date="2022" name="Mol. Ecol. Resour.">
        <title>The genomes of chicory, endive, great burdock and yacon provide insights into Asteraceae paleo-polyploidization history and plant inulin production.</title>
        <authorList>
            <person name="Fan W."/>
            <person name="Wang S."/>
            <person name="Wang H."/>
            <person name="Wang A."/>
            <person name="Jiang F."/>
            <person name="Liu H."/>
            <person name="Zhao H."/>
            <person name="Xu D."/>
            <person name="Zhang Y."/>
        </authorList>
    </citation>
    <scope>NUCLEOTIDE SEQUENCE [LARGE SCALE GENOMIC DNA]</scope>
    <source>
        <strain evidence="2">cv. Niubang</strain>
    </source>
</reference>
<keyword evidence="2" id="KW-1185">Reference proteome</keyword>
<dbReference type="Proteomes" id="UP001055879">
    <property type="component" value="Linkage Group LG02"/>
</dbReference>
<sequence length="361" mass="41921">MPLMVFFYLLWRRRQEPFSIRGSLSMRGQSVNDQQRKKNDQHRIVKFIADHLPDVVVLGAVNVPCSRLKEDTYEFLENWQAILSAHLLLPRLLPATMRNKVQRKCKMRGYTLKVEALNEILSFLSNYEDAEDEALDLLLDELQHQSWDAGAHYWMYNLLGVQGLIADKIGRLMVVDFCSQDIACDTFLKIVQKCKRKFVMVQVGHMIQAESEASKRDEYLQRLMNLPSSKQSLCIVSYDKFYMCKNGSIVAQTVVLFKELRLTLHSILKELIRKPQGLIWKTFLQINFCNKLGVFTEKVILLLQEHVYSLSVYEKAATCISMDLAYVYEPLDELRQMYEELPILFGGAVSSHWEQCPTSVF</sequence>
<evidence type="ECO:0000313" key="2">
    <source>
        <dbReference type="Proteomes" id="UP001055879"/>
    </source>
</evidence>
<evidence type="ECO:0000313" key="1">
    <source>
        <dbReference type="EMBL" id="KAI3759485.1"/>
    </source>
</evidence>
<accession>A0ACB9ELG8</accession>
<name>A0ACB9ELG8_ARCLA</name>
<protein>
    <submittedName>
        <fullName evidence="1">Uncharacterized protein</fullName>
    </submittedName>
</protein>
<reference evidence="2" key="1">
    <citation type="journal article" date="2022" name="Mol. Ecol. Resour.">
        <title>The genomes of chicory, endive, great burdock and yacon provide insights into Asteraceae palaeo-polyploidization history and plant inulin production.</title>
        <authorList>
            <person name="Fan W."/>
            <person name="Wang S."/>
            <person name="Wang H."/>
            <person name="Wang A."/>
            <person name="Jiang F."/>
            <person name="Liu H."/>
            <person name="Zhao H."/>
            <person name="Xu D."/>
            <person name="Zhang Y."/>
        </authorList>
    </citation>
    <scope>NUCLEOTIDE SEQUENCE [LARGE SCALE GENOMIC DNA]</scope>
    <source>
        <strain evidence="2">cv. Niubang</strain>
    </source>
</reference>